<sequence>MASEARCQLQKQCASFKVPGYLPYSFRRATFPQRHQSAVRDLPPIKTYKVQQSRPYGPPLRLYLRSRHTAAAPDNRPPKDNKLACRQRWLTNLLAHIAKLGFSINQTKCQLMPRQCIQFLGVQFPQYDRFSYKSQGSKDFVHIGQDNQADWS</sequence>
<feature type="non-terminal residue" evidence="1">
    <location>
        <position position="152"/>
    </location>
</feature>
<evidence type="ECO:0000313" key="2">
    <source>
        <dbReference type="Proteomes" id="UP001529510"/>
    </source>
</evidence>
<keyword evidence="2" id="KW-1185">Reference proteome</keyword>
<gene>
    <name evidence="1" type="ORF">M9458_049786</name>
</gene>
<organism evidence="1 2">
    <name type="scientific">Cirrhinus mrigala</name>
    <name type="common">Mrigala</name>
    <dbReference type="NCBI Taxonomy" id="683832"/>
    <lineage>
        <taxon>Eukaryota</taxon>
        <taxon>Metazoa</taxon>
        <taxon>Chordata</taxon>
        <taxon>Craniata</taxon>
        <taxon>Vertebrata</taxon>
        <taxon>Euteleostomi</taxon>
        <taxon>Actinopterygii</taxon>
        <taxon>Neopterygii</taxon>
        <taxon>Teleostei</taxon>
        <taxon>Ostariophysi</taxon>
        <taxon>Cypriniformes</taxon>
        <taxon>Cyprinidae</taxon>
        <taxon>Labeoninae</taxon>
        <taxon>Labeonini</taxon>
        <taxon>Cirrhinus</taxon>
    </lineage>
</organism>
<protein>
    <recommendedName>
        <fullName evidence="3">Reverse transcriptase</fullName>
    </recommendedName>
</protein>
<comment type="caution">
    <text evidence="1">The sequence shown here is derived from an EMBL/GenBank/DDBJ whole genome shotgun (WGS) entry which is preliminary data.</text>
</comment>
<reference evidence="1 2" key="1">
    <citation type="submission" date="2024-05" db="EMBL/GenBank/DDBJ databases">
        <title>Genome sequencing and assembly of Indian major carp, Cirrhinus mrigala (Hamilton, 1822).</title>
        <authorList>
            <person name="Mohindra V."/>
            <person name="Chowdhury L.M."/>
            <person name="Lal K."/>
            <person name="Jena J.K."/>
        </authorList>
    </citation>
    <scope>NUCLEOTIDE SEQUENCE [LARGE SCALE GENOMIC DNA]</scope>
    <source>
        <strain evidence="1">CM1030</strain>
        <tissue evidence="1">Blood</tissue>
    </source>
</reference>
<accession>A0ABD0N5C8</accession>
<dbReference type="AlphaFoldDB" id="A0ABD0N5C8"/>
<dbReference type="EMBL" id="JAMKFB020000025">
    <property type="protein sequence ID" value="KAL0155523.1"/>
    <property type="molecule type" value="Genomic_DNA"/>
</dbReference>
<evidence type="ECO:0000313" key="1">
    <source>
        <dbReference type="EMBL" id="KAL0155523.1"/>
    </source>
</evidence>
<proteinExistence type="predicted"/>
<evidence type="ECO:0008006" key="3">
    <source>
        <dbReference type="Google" id="ProtNLM"/>
    </source>
</evidence>
<dbReference type="Proteomes" id="UP001529510">
    <property type="component" value="Unassembled WGS sequence"/>
</dbReference>
<name>A0ABD0N5C8_CIRMR</name>